<dbReference type="EMBL" id="CP034998">
    <property type="protein sequence ID" value="QAS79648.1"/>
    <property type="molecule type" value="Genomic_DNA"/>
</dbReference>
<dbReference type="AlphaFoldDB" id="A0AAE5TX96"/>
<proteinExistence type="predicted"/>
<reference evidence="1 2" key="1">
    <citation type="submission" date="2019-01" db="EMBL/GenBank/DDBJ databases">
        <title>Genomic insights into the origins and evolution of symbiotic genes in the Phaseolus vulgaris microsymbionts.</title>
        <authorList>
            <person name="Tong W."/>
        </authorList>
    </citation>
    <scope>NUCLEOTIDE SEQUENCE [LARGE SCALE GENOMIC DNA]</scope>
    <source>
        <strain evidence="1 2">FH23</strain>
    </source>
</reference>
<name>A0AAE5TX96_9HYPH</name>
<dbReference type="Proteomes" id="UP000220927">
    <property type="component" value="Chromosome"/>
</dbReference>
<dbReference type="KEGG" id="rad:CO657_16960"/>
<evidence type="ECO:0000313" key="1">
    <source>
        <dbReference type="EMBL" id="QAS79648.1"/>
    </source>
</evidence>
<accession>A0AAE5TX96</accession>
<gene>
    <name evidence="1" type="ORF">CO657_16960</name>
</gene>
<protein>
    <submittedName>
        <fullName evidence="1">Uncharacterized protein</fullName>
    </submittedName>
</protein>
<evidence type="ECO:0000313" key="2">
    <source>
        <dbReference type="Proteomes" id="UP000220927"/>
    </source>
</evidence>
<sequence>MKLDQDQNERCRGGLNRILQRPRGTMTAAPSPSFLCLSQESSSPKSLGVGASLYAGSESFTAQTRRGWIPVTSTGMREVGVAAVSAHHSKTTSFASPGIEENKTVASIG</sequence>
<keyword evidence="2" id="KW-1185">Reference proteome</keyword>
<organism evidence="1 2">
    <name type="scientific">Rhizobium acidisoli</name>
    <dbReference type="NCBI Taxonomy" id="1538158"/>
    <lineage>
        <taxon>Bacteria</taxon>
        <taxon>Pseudomonadati</taxon>
        <taxon>Pseudomonadota</taxon>
        <taxon>Alphaproteobacteria</taxon>
        <taxon>Hyphomicrobiales</taxon>
        <taxon>Rhizobiaceae</taxon>
        <taxon>Rhizobium/Agrobacterium group</taxon>
        <taxon>Rhizobium</taxon>
    </lineage>
</organism>